<name>A0ABT6FCM8_9BACT</name>
<evidence type="ECO:0000256" key="1">
    <source>
        <dbReference type="SAM" id="MobiDB-lite"/>
    </source>
</evidence>
<evidence type="ECO:0000313" key="2">
    <source>
        <dbReference type="EMBL" id="MDG3005300.1"/>
    </source>
</evidence>
<sequence length="357" mass="38691">MKTTLILAAILIGQATPARPYRSSMGDFTVVTPLLPQEDRSTDAAGEETATWTCEKDGRLYLIRRAPLEQPADRLALLAIYDRVEQAMVKGVNGQVLDKKDLTQDGRPVREITVEGFIRLPHANSGVAVVRFYQANGFAYTVTMAMPGDRVADSTRPEVDAYLNSFHLTAPPDALAETPADKPGMAAPKDAGKADWKAYASKQARYSIQMPGDPTEQATEPEIEGRKAKVLASAVVVQGASFAVVEMTLPEAVPRNAASQFLEASANGMVDGVEGRLSKSRPVTQGTLAGRELDYEGKLSDGSPGVFRSRVFLVGDRYYNLTVSAPPGKAPSKDAKRFFDSFKPEASKDAPRAKRRR</sequence>
<accession>A0ABT6FCM8</accession>
<keyword evidence="3" id="KW-1185">Reference proteome</keyword>
<feature type="region of interest" description="Disordered" evidence="1">
    <location>
        <begin position="324"/>
        <end position="357"/>
    </location>
</feature>
<proteinExistence type="predicted"/>
<dbReference type="EMBL" id="JARRAG010000002">
    <property type="protein sequence ID" value="MDG3005300.1"/>
    <property type="molecule type" value="Genomic_DNA"/>
</dbReference>
<gene>
    <name evidence="2" type="ORF">PZE19_16035</name>
</gene>
<dbReference type="RefSeq" id="WP_277861645.1">
    <property type="nucleotide sequence ID" value="NZ_JARRAG010000002.1"/>
</dbReference>
<dbReference type="Proteomes" id="UP001216907">
    <property type="component" value="Unassembled WGS sequence"/>
</dbReference>
<organism evidence="2 3">
    <name type="scientific">Paludisphaera mucosa</name>
    <dbReference type="NCBI Taxonomy" id="3030827"/>
    <lineage>
        <taxon>Bacteria</taxon>
        <taxon>Pseudomonadati</taxon>
        <taxon>Planctomycetota</taxon>
        <taxon>Planctomycetia</taxon>
        <taxon>Isosphaerales</taxon>
        <taxon>Isosphaeraceae</taxon>
        <taxon>Paludisphaera</taxon>
    </lineage>
</organism>
<evidence type="ECO:0000313" key="3">
    <source>
        <dbReference type="Proteomes" id="UP001216907"/>
    </source>
</evidence>
<comment type="caution">
    <text evidence="2">The sequence shown here is derived from an EMBL/GenBank/DDBJ whole genome shotgun (WGS) entry which is preliminary data.</text>
</comment>
<evidence type="ECO:0008006" key="4">
    <source>
        <dbReference type="Google" id="ProtNLM"/>
    </source>
</evidence>
<protein>
    <recommendedName>
        <fullName evidence="4">DUF1795 domain-containing protein</fullName>
    </recommendedName>
</protein>
<reference evidence="2 3" key="1">
    <citation type="submission" date="2023-03" db="EMBL/GenBank/DDBJ databases">
        <title>Paludisphaera mucosa sp. nov. a novel planctomycete from northern fen.</title>
        <authorList>
            <person name="Ivanova A."/>
        </authorList>
    </citation>
    <scope>NUCLEOTIDE SEQUENCE [LARGE SCALE GENOMIC DNA]</scope>
    <source>
        <strain evidence="2 3">Pla2</strain>
    </source>
</reference>
<feature type="compositionally biased region" description="Basic and acidic residues" evidence="1">
    <location>
        <begin position="331"/>
        <end position="357"/>
    </location>
</feature>